<evidence type="ECO:0000313" key="2">
    <source>
        <dbReference type="EMBL" id="KAJ8025728.1"/>
    </source>
</evidence>
<comment type="caution">
    <text evidence="2">The sequence shown here is derived from an EMBL/GenBank/DDBJ whole genome shotgun (WGS) entry which is preliminary data.</text>
</comment>
<feature type="region of interest" description="Disordered" evidence="1">
    <location>
        <begin position="222"/>
        <end position="277"/>
    </location>
</feature>
<reference evidence="2" key="1">
    <citation type="submission" date="2021-10" db="EMBL/GenBank/DDBJ databases">
        <title>Tropical sea cucumber genome reveals ecological adaptation and Cuvierian tubules defense mechanism.</title>
        <authorList>
            <person name="Chen T."/>
        </authorList>
    </citation>
    <scope>NUCLEOTIDE SEQUENCE</scope>
    <source>
        <strain evidence="2">Nanhai2018</strain>
        <tissue evidence="2">Muscle</tissue>
    </source>
</reference>
<organism evidence="2 3">
    <name type="scientific">Holothuria leucospilota</name>
    <name type="common">Black long sea cucumber</name>
    <name type="synonym">Mertensiothuria leucospilota</name>
    <dbReference type="NCBI Taxonomy" id="206669"/>
    <lineage>
        <taxon>Eukaryota</taxon>
        <taxon>Metazoa</taxon>
        <taxon>Echinodermata</taxon>
        <taxon>Eleutherozoa</taxon>
        <taxon>Echinozoa</taxon>
        <taxon>Holothuroidea</taxon>
        <taxon>Aspidochirotacea</taxon>
        <taxon>Aspidochirotida</taxon>
        <taxon>Holothuriidae</taxon>
        <taxon>Holothuria</taxon>
    </lineage>
</organism>
<proteinExistence type="predicted"/>
<feature type="compositionally biased region" description="Basic and acidic residues" evidence="1">
    <location>
        <begin position="240"/>
        <end position="250"/>
    </location>
</feature>
<feature type="region of interest" description="Disordered" evidence="1">
    <location>
        <begin position="146"/>
        <end position="165"/>
    </location>
</feature>
<name>A0A9Q1BH67_HOLLE</name>
<evidence type="ECO:0000313" key="3">
    <source>
        <dbReference type="Proteomes" id="UP001152320"/>
    </source>
</evidence>
<protein>
    <submittedName>
        <fullName evidence="2">Uncharacterized protein</fullName>
    </submittedName>
</protein>
<gene>
    <name evidence="2" type="ORF">HOLleu_33362</name>
</gene>
<keyword evidence="3" id="KW-1185">Reference proteome</keyword>
<sequence length="277" mass="32757">MDFPDIWSTEVEIMSAASILQTDIYTFALHGNLWKWLRYPAAGNFDEPVDMYKRAIYLVNTSSVHYDVVLDIGESTSTVENSYPLPTCKTTEQLVKEEIHRQSLWQKQKLEQKTGDTSRTITSSSTMRMRKLRAQNSDYREMEKLKARQHQRQKRRSNHEFKMKERQANLKYMKTSRSNDMYKKKEGQANLNRIKTKRSNEEYKKKESQANLSRIKAKRLNEDYKTKESQANLKRVQSKRSNEEYKKEESQANLNRMKTIRSTEEYKKKKVGPTSAV</sequence>
<evidence type="ECO:0000256" key="1">
    <source>
        <dbReference type="SAM" id="MobiDB-lite"/>
    </source>
</evidence>
<accession>A0A9Q1BH67</accession>
<feature type="compositionally biased region" description="Basic residues" evidence="1">
    <location>
        <begin position="147"/>
        <end position="157"/>
    </location>
</feature>
<dbReference type="OrthoDB" id="10063525at2759"/>
<dbReference type="Proteomes" id="UP001152320">
    <property type="component" value="Chromosome 17"/>
</dbReference>
<dbReference type="AlphaFoldDB" id="A0A9Q1BH67"/>
<dbReference type="EMBL" id="JAIZAY010000017">
    <property type="protein sequence ID" value="KAJ8025728.1"/>
    <property type="molecule type" value="Genomic_DNA"/>
</dbReference>